<dbReference type="Pfam" id="PF10012">
    <property type="entry name" value="DUF2255"/>
    <property type="match status" value="1"/>
</dbReference>
<organism evidence="1 2">
    <name type="scientific">Tetragenococcus muriaticus 3MR10-3</name>
    <dbReference type="NCBI Taxonomy" id="1302648"/>
    <lineage>
        <taxon>Bacteria</taxon>
        <taxon>Bacillati</taxon>
        <taxon>Bacillota</taxon>
        <taxon>Bacilli</taxon>
        <taxon>Lactobacillales</taxon>
        <taxon>Enterococcaceae</taxon>
        <taxon>Tetragenococcus</taxon>
    </lineage>
</organism>
<dbReference type="Proteomes" id="UP000029381">
    <property type="component" value="Unassembled WGS sequence"/>
</dbReference>
<evidence type="ECO:0008006" key="3">
    <source>
        <dbReference type="Google" id="ProtNLM"/>
    </source>
</evidence>
<sequence length="124" mass="14155">MSGWTKEELEAISKDDNLYISIPNPDGSMHRPAWIWIAQAGDDLYCRGYAGTSARWYQSAQREGQGHISVGGVEKDVRFEFPTDEETNDRVDEGYRQKYEGSPYLPPMISKRARQATVRLIPKD</sequence>
<dbReference type="AlphaFoldDB" id="A0A091BX51"/>
<dbReference type="PATRIC" id="fig|1302648.3.peg.2205"/>
<keyword evidence="2" id="KW-1185">Reference proteome</keyword>
<dbReference type="RefSeq" id="WP_028790008.1">
    <property type="nucleotide sequence ID" value="NZ_JPVT01000254.1"/>
</dbReference>
<evidence type="ECO:0000313" key="1">
    <source>
        <dbReference type="EMBL" id="KFN89045.1"/>
    </source>
</evidence>
<comment type="caution">
    <text evidence="1">The sequence shown here is derived from an EMBL/GenBank/DDBJ whole genome shotgun (WGS) entry which is preliminary data.</text>
</comment>
<accession>A0A091BX51</accession>
<reference evidence="1 2" key="1">
    <citation type="submission" date="2014-08" db="EMBL/GenBank/DDBJ databases">
        <title>Genome sequence of Tetragenococcus muriaticus.</title>
        <authorList>
            <person name="Chuea-nongthon C."/>
            <person name="Rodtong S."/>
            <person name="Yongsawatdigul J."/>
            <person name="Steele J.L."/>
            <person name="Liu X.-y."/>
            <person name="Speers J."/>
            <person name="Glasner J.D."/>
            <person name="Neeno-Eckwall E.C."/>
        </authorList>
    </citation>
    <scope>NUCLEOTIDE SEQUENCE [LARGE SCALE GENOMIC DNA]</scope>
    <source>
        <strain evidence="1 2">3MR10-3</strain>
    </source>
</reference>
<dbReference type="InterPro" id="IPR016888">
    <property type="entry name" value="UCP028498"/>
</dbReference>
<proteinExistence type="predicted"/>
<dbReference type="EMBL" id="JPVT01000254">
    <property type="protein sequence ID" value="KFN89045.1"/>
    <property type="molecule type" value="Genomic_DNA"/>
</dbReference>
<protein>
    <recommendedName>
        <fullName evidence="3">DUF2255 family protein</fullName>
    </recommendedName>
</protein>
<name>A0A091BX51_9ENTE</name>
<evidence type="ECO:0000313" key="2">
    <source>
        <dbReference type="Proteomes" id="UP000029381"/>
    </source>
</evidence>
<gene>
    <name evidence="1" type="ORF">TMU3MR103_2256</name>
</gene>